<keyword evidence="7 13" id="KW-0058">Aromatic hydrocarbons catabolism</keyword>
<name>X8CPM3_MYCIT</name>
<evidence type="ECO:0000256" key="3">
    <source>
        <dbReference type="ARBA" id="ARBA00005207"/>
    </source>
</evidence>
<evidence type="ECO:0000256" key="12">
    <source>
        <dbReference type="ARBA" id="ARBA00023027"/>
    </source>
</evidence>
<dbReference type="InterPro" id="IPR002938">
    <property type="entry name" value="FAD-bd"/>
</dbReference>
<evidence type="ECO:0000256" key="10">
    <source>
        <dbReference type="ARBA" id="ARBA00023002"/>
    </source>
</evidence>
<dbReference type="Pfam" id="PF02900">
    <property type="entry name" value="LigB"/>
    <property type="match status" value="1"/>
</dbReference>
<dbReference type="EMBL" id="JAOG01000001">
    <property type="protein sequence ID" value="EUA57418.1"/>
    <property type="molecule type" value="Genomic_DNA"/>
</dbReference>
<evidence type="ECO:0000256" key="6">
    <source>
        <dbReference type="ARBA" id="ARBA00022630"/>
    </source>
</evidence>
<dbReference type="UniPathway" id="UPA00714"/>
<dbReference type="SUPFAM" id="SSF53213">
    <property type="entry name" value="LigB-like"/>
    <property type="match status" value="1"/>
</dbReference>
<comment type="subunit">
    <text evidence="5 14">Homotetramer.</text>
</comment>
<evidence type="ECO:0000256" key="14">
    <source>
        <dbReference type="HAMAP-Rule" id="MF_01653"/>
    </source>
</evidence>
<evidence type="ECO:0000256" key="7">
    <source>
        <dbReference type="ARBA" id="ARBA00022797"/>
    </source>
</evidence>
<comment type="similarity">
    <text evidence="13">Belongs to the PheA/TfdB FAD monooxygenase family.</text>
</comment>
<feature type="binding site" evidence="13">
    <location>
        <begin position="285"/>
        <end position="295"/>
    </location>
    <ligand>
        <name>FAD</name>
        <dbReference type="ChEBI" id="CHEBI:57692"/>
    </ligand>
</feature>
<dbReference type="Pfam" id="PF01494">
    <property type="entry name" value="FAD_binding_3"/>
    <property type="match status" value="1"/>
</dbReference>
<evidence type="ECO:0000256" key="13">
    <source>
        <dbReference type="HAMAP-Rule" id="MF_01652"/>
    </source>
</evidence>
<comment type="catalytic activity">
    <reaction evidence="13">
        <text>(2E)-3-(3-hydroxyphenyl)prop-2-enoate + NADH + O2 + H(+) = (2E)-3-(2,3-dihydroxyphenyl)prop-2-enoate + NAD(+) + H2O</text>
        <dbReference type="Rhea" id="RHEA:27846"/>
        <dbReference type="ChEBI" id="CHEBI:15377"/>
        <dbReference type="ChEBI" id="CHEBI:15378"/>
        <dbReference type="ChEBI" id="CHEBI:15379"/>
        <dbReference type="ChEBI" id="CHEBI:47928"/>
        <dbReference type="ChEBI" id="CHEBI:57540"/>
        <dbReference type="ChEBI" id="CHEBI:57945"/>
        <dbReference type="ChEBI" id="CHEBI:58642"/>
        <dbReference type="EC" id="1.14.13.127"/>
    </reaction>
</comment>
<comment type="pathway">
    <text evidence="3 13">Aromatic compound metabolism; 3-phenylpropanoate degradation.</text>
</comment>
<dbReference type="GO" id="GO:0019380">
    <property type="term" value="P:3-phenylpropionate catabolic process"/>
    <property type="evidence" value="ECO:0007669"/>
    <property type="project" value="UniProtKB-UniRule"/>
</dbReference>
<dbReference type="InterPro" id="IPR004183">
    <property type="entry name" value="Xdiol_dOase_suB"/>
</dbReference>
<dbReference type="HAMAP" id="MF_01653">
    <property type="entry name" value="MhpB"/>
    <property type="match status" value="1"/>
</dbReference>
<feature type="binding site" evidence="13">
    <location>
        <begin position="14"/>
        <end position="43"/>
    </location>
    <ligand>
        <name>FAD</name>
        <dbReference type="ChEBI" id="CHEBI:57692"/>
    </ligand>
</feature>
<comment type="caution">
    <text evidence="17">The sequence shown here is derived from an EMBL/GenBank/DDBJ whole genome shotgun (WGS) entry which is preliminary data.</text>
</comment>
<comment type="function">
    <text evidence="14">Catalyzes the non-heme iron(II)-dependent oxidative cleavage of 2,3-dihydroxyphenylpropionic acid and 2,3-dihydroxicinnamic acid into 2-hydroxy-6-ketononadienedioate and 2-hydroxy-6-ketononatrienedioate, respectively.</text>
</comment>
<dbReference type="NCBIfam" id="NF009910">
    <property type="entry name" value="PRK13370.1-4"/>
    <property type="match status" value="1"/>
</dbReference>
<dbReference type="Gene3D" id="3.40.830.10">
    <property type="entry name" value="LigB-like"/>
    <property type="match status" value="1"/>
</dbReference>
<feature type="active site" description="Proton acceptor" evidence="14">
    <location>
        <position position="729"/>
    </location>
</feature>
<dbReference type="GO" id="GO:0019622">
    <property type="term" value="P:3-(3-hydroxy)phenylpropionate catabolic process"/>
    <property type="evidence" value="ECO:0007669"/>
    <property type="project" value="UniProtKB-UniRule"/>
</dbReference>
<comment type="cofactor">
    <cofactor evidence="13">
        <name>FAD</name>
        <dbReference type="ChEBI" id="CHEBI:57692"/>
    </cofactor>
</comment>
<keyword evidence="8 13" id="KW-0274">FAD</keyword>
<comment type="similarity">
    <text evidence="4 14">Belongs to the LigB/MhpB extradiol dioxygenase family.</text>
</comment>
<evidence type="ECO:0000259" key="16">
    <source>
        <dbReference type="Pfam" id="PF02900"/>
    </source>
</evidence>
<evidence type="ECO:0000256" key="2">
    <source>
        <dbReference type="ARBA" id="ARBA00001843"/>
    </source>
</evidence>
<comment type="function">
    <text evidence="13">Catalyzes the insertion of one atom of molecular oxygen into position 2 of the phenyl ring of 3-(3-hydroxyphenyl)propionate (3-HPP) and hydroxycinnamic acid (3HCI).</text>
</comment>
<dbReference type="InterPro" id="IPR036188">
    <property type="entry name" value="FAD/NAD-bd_sf"/>
</dbReference>
<dbReference type="GO" id="GO:0008198">
    <property type="term" value="F:ferrous iron binding"/>
    <property type="evidence" value="ECO:0007669"/>
    <property type="project" value="InterPro"/>
</dbReference>
<dbReference type="Gene3D" id="3.30.70.2450">
    <property type="match status" value="1"/>
</dbReference>
<evidence type="ECO:0000313" key="18">
    <source>
        <dbReference type="Proteomes" id="UP000020825"/>
    </source>
</evidence>
<feature type="domain" description="FAD-binding" evidence="15">
    <location>
        <begin position="12"/>
        <end position="352"/>
    </location>
</feature>
<keyword evidence="9 14" id="KW-0223">Dioxygenase</keyword>
<evidence type="ECO:0000259" key="15">
    <source>
        <dbReference type="Pfam" id="PF01494"/>
    </source>
</evidence>
<dbReference type="PATRIC" id="fig|1299331.3.peg.529"/>
<evidence type="ECO:0000256" key="1">
    <source>
        <dbReference type="ARBA" id="ARBA00001748"/>
    </source>
</evidence>
<dbReference type="InterPro" id="IPR050631">
    <property type="entry name" value="PheA/TfdB_FAD_monoxygenase"/>
</dbReference>
<evidence type="ECO:0000256" key="4">
    <source>
        <dbReference type="ARBA" id="ARBA00007030"/>
    </source>
</evidence>
<accession>X8CPM3</accession>
<gene>
    <name evidence="13 17" type="primary">mhpA</name>
    <name evidence="14" type="synonym">mhpB</name>
    <name evidence="17" type="ORF">I550_0543</name>
</gene>
<keyword evidence="10 13" id="KW-0560">Oxidoreductase</keyword>
<dbReference type="NCBIfam" id="NF004831">
    <property type="entry name" value="PRK06183.1-5"/>
    <property type="match status" value="1"/>
</dbReference>
<dbReference type="PANTHER" id="PTHR43476">
    <property type="entry name" value="3-(3-HYDROXY-PHENYL)PROPIONATE/3-HYDROXYCINNAMIC ACID HYDROXYLASE"/>
    <property type="match status" value="1"/>
</dbReference>
<proteinExistence type="inferred from homology"/>
<dbReference type="EC" id="1.13.11.16" evidence="14"/>
<dbReference type="AlphaFoldDB" id="X8CPM3"/>
<sequence>MATPGQETPDTETDVLVVGAGPVGLTLANILGLQGIRAVVVEERDTLIDYPRGVGLDDEALRTFQSIGLADRVLPHTVPNQILRFMDAKRRVLAEMAPPDARFGWPKRNGFVQPLVDAELLAGLDRFDHVQVRWGSPMAGCREDADGLTVELGGGVENNGDTTRLRARYVVGCDGGRSITRRVMGVSFDGTTSSTRWLVVDIANDPLGHPNSEVGADPERPYASISIAHGIRRFEFMIHADETDEQAEDPAFLQQMLARMVPHPDRVDVIRRRVYTHHSRIAGAFRRGRLLLAGDAAHLMPVWQGQGYNSGIRDAANLGWKLAAVVSGRADDKLLDTYDVERRKHARAMIDLSTMVGRVISPTNRRVAGARDLLVRSASIVPSLKRYVLEMRFKPMPRYEHGAVVHAEPGRSDSPVGTLFIQPRVDTRDRQDVLLDDVLGTWFAVLCWNNNPRTLLGEAAFASWKALGARFFALRPLTQLHWTGHDDPDVVIVGDRRGDLKAWFDTHSDSVLFLRPDRCIAGACIAQRTPDLSAALLDALTLTPQGVICKVALALCCMSHSPLLSLPGPSRDLLDDIEGAIAEARGFVEDFDPELVVTFSPDHYNGFFYKVMPPFCIGMSATGVGDYGTHAGPLDVPEDLAGDCARAILDAGVDIAVSASMDVDHGTVQPLEKLFGDANSRPVIPIFVNAIGVPLGPMHRCRALGAAVGGYLATLDKRVLVLGSGGLSHSPPVPTLATAGPPVLERIVHGRPMTSEQRQARQAAVIDAAKSFAAGDSDLQPLNPAWDHRFLEIIDGGWLSELDQWSNAFVAHEGGSSAQEIRTWVAAFAALEAAGPYETTGRFYKPAPELIAGFAIRTALPK</sequence>
<keyword evidence="6 13" id="KW-0285">Flavoprotein</keyword>
<evidence type="ECO:0000256" key="5">
    <source>
        <dbReference type="ARBA" id="ARBA00011881"/>
    </source>
</evidence>
<dbReference type="NCBIfam" id="NF004828">
    <property type="entry name" value="PRK06183.1-2"/>
    <property type="match status" value="1"/>
</dbReference>
<dbReference type="HAMAP" id="MF_01652">
    <property type="entry name" value="MhpA"/>
    <property type="match status" value="1"/>
</dbReference>
<reference evidence="17 18" key="1">
    <citation type="submission" date="2013-12" db="EMBL/GenBank/DDBJ databases">
        <authorList>
            <person name="Zelazny A."/>
            <person name="Olivier K."/>
            <person name="Holland S."/>
            <person name="Lenaerts A."/>
            <person name="Ordway D."/>
            <person name="DeGroote M.A."/>
            <person name="Parker T."/>
            <person name="Sizemore C."/>
            <person name="Tallon L.J."/>
            <person name="Sadzewicz L.K."/>
            <person name="Sengamalay N."/>
            <person name="Fraser C.M."/>
            <person name="Hine E."/>
            <person name="Shefchek K.A."/>
            <person name="Das S.P."/>
            <person name="Tettelin H."/>
        </authorList>
    </citation>
    <scope>NUCLEOTIDE SEQUENCE [LARGE SCALE GENOMIC DNA]</scope>
    <source>
        <strain evidence="17 18">1956</strain>
    </source>
</reference>
<dbReference type="GO" id="GO:0071949">
    <property type="term" value="F:FAD binding"/>
    <property type="evidence" value="ECO:0007669"/>
    <property type="project" value="InterPro"/>
</dbReference>
<comment type="catalytic activity">
    <reaction evidence="13">
        <text>3-(3-hydroxyphenyl)propanoate + NADH + O2 + H(+) = 3-(2,3-dihydroxyphenyl)propanoate + NAD(+) + H2O</text>
        <dbReference type="Rhea" id="RHEA:24785"/>
        <dbReference type="ChEBI" id="CHEBI:15377"/>
        <dbReference type="ChEBI" id="CHEBI:15378"/>
        <dbReference type="ChEBI" id="CHEBI:15379"/>
        <dbReference type="ChEBI" id="CHEBI:46951"/>
        <dbReference type="ChEBI" id="CHEBI:57277"/>
        <dbReference type="ChEBI" id="CHEBI:57540"/>
        <dbReference type="ChEBI" id="CHEBI:57945"/>
        <dbReference type="EC" id="1.14.13.127"/>
    </reaction>
</comment>
<dbReference type="PANTHER" id="PTHR43476:SF3">
    <property type="entry name" value="FAD-BINDING MONOOXYGENASE"/>
    <property type="match status" value="1"/>
</dbReference>
<evidence type="ECO:0000256" key="9">
    <source>
        <dbReference type="ARBA" id="ARBA00022964"/>
    </source>
</evidence>
<dbReference type="InterPro" id="IPR023786">
    <property type="entry name" value="3-HPP/3HCI_hydroxylase"/>
</dbReference>
<keyword evidence="11 14" id="KW-0408">Iron</keyword>
<dbReference type="SUPFAM" id="SSF51905">
    <property type="entry name" value="FAD/NAD(P)-binding domain"/>
    <property type="match status" value="1"/>
</dbReference>
<comment type="cofactor">
    <cofactor evidence="14">
        <name>Fe(2+)</name>
        <dbReference type="ChEBI" id="CHEBI:29033"/>
    </cofactor>
</comment>
<feature type="active site" description="Proton donor" evidence="14">
    <location>
        <position position="665"/>
    </location>
</feature>
<dbReference type="InterPro" id="IPR023789">
    <property type="entry name" value="DHPP/DHXA_dioxygenase"/>
</dbReference>
<comment type="catalytic activity">
    <reaction evidence="1 14">
        <text>(2E)-3-(2,3-dihydroxyphenyl)prop-2-enoate + O2 = (2Z,4E,7E)-2-hydroxy-6-oxonona-2,4,7-trienedioate + H(+)</text>
        <dbReference type="Rhea" id="RHEA:25054"/>
        <dbReference type="ChEBI" id="CHEBI:15378"/>
        <dbReference type="ChEBI" id="CHEBI:15379"/>
        <dbReference type="ChEBI" id="CHEBI:58642"/>
        <dbReference type="ChEBI" id="CHEBI:66888"/>
        <dbReference type="EC" id="1.13.11.16"/>
    </reaction>
</comment>
<dbReference type="Gene3D" id="3.50.50.60">
    <property type="entry name" value="FAD/NAD(P)-binding domain"/>
    <property type="match status" value="1"/>
</dbReference>
<dbReference type="GO" id="GO:0008688">
    <property type="term" value="F:3-(3-hydroxyphenyl)propionate hydroxylase activity"/>
    <property type="evidence" value="ECO:0007669"/>
    <property type="project" value="UniProtKB-UniRule"/>
</dbReference>
<keyword evidence="12 13" id="KW-0520">NAD</keyword>
<feature type="domain" description="Extradiol ring-cleavage dioxygenase class III enzyme subunit B" evidence="16">
    <location>
        <begin position="556"/>
        <end position="854"/>
    </location>
</feature>
<evidence type="ECO:0000256" key="11">
    <source>
        <dbReference type="ARBA" id="ARBA00023004"/>
    </source>
</evidence>
<organism evidence="17 18">
    <name type="scientific">Mycobacterium intracellulare 1956</name>
    <dbReference type="NCBI Taxonomy" id="1299331"/>
    <lineage>
        <taxon>Bacteria</taxon>
        <taxon>Bacillati</taxon>
        <taxon>Actinomycetota</taxon>
        <taxon>Actinomycetes</taxon>
        <taxon>Mycobacteriales</taxon>
        <taxon>Mycobacteriaceae</taxon>
        <taxon>Mycobacterium</taxon>
        <taxon>Mycobacterium avium complex (MAC)</taxon>
    </lineage>
</organism>
<dbReference type="EC" id="1.14.13.127" evidence="13"/>
<evidence type="ECO:0000313" key="17">
    <source>
        <dbReference type="EMBL" id="EUA57418.1"/>
    </source>
</evidence>
<evidence type="ECO:0000256" key="8">
    <source>
        <dbReference type="ARBA" id="ARBA00022827"/>
    </source>
</evidence>
<protein>
    <recommendedName>
        <fullName evidence="13 14">Multifunctional fusion protein</fullName>
    </recommendedName>
    <domain>
        <recommendedName>
            <fullName evidence="13">3-(3-hydroxy-phenyl)propionate/3-hydroxycinnamic acid hydroxylase</fullName>
            <shortName evidence="13">3-HCI hydroxylase</shortName>
            <shortName evidence="13">3-HPP hydroxylase</shortName>
            <ecNumber evidence="13">1.14.13.127</ecNumber>
        </recommendedName>
    </domain>
    <domain>
        <recommendedName>
            <fullName evidence="14">2,3-dihydroxyphenylpropionate/2,3-dihydroxicinnamic acid 1,2-dioxygenase</fullName>
            <ecNumber evidence="14">1.13.11.16</ecNumber>
        </recommendedName>
        <alternativeName>
            <fullName evidence="14">3-carboxyethylcatechol 2,3-dioxygenase</fullName>
        </alternativeName>
    </domain>
</protein>
<dbReference type="Proteomes" id="UP000020825">
    <property type="component" value="Unassembled WGS sequence"/>
</dbReference>
<dbReference type="PRINTS" id="PR00420">
    <property type="entry name" value="RNGMNOXGNASE"/>
</dbReference>
<comment type="catalytic activity">
    <reaction evidence="2 14">
        <text>3-(2,3-dihydroxyphenyl)propanoate + O2 = (2Z,4E)-2-hydroxy-6-oxonona-2,4-dienedioate + H(+)</text>
        <dbReference type="Rhea" id="RHEA:23840"/>
        <dbReference type="ChEBI" id="CHEBI:15378"/>
        <dbReference type="ChEBI" id="CHEBI:15379"/>
        <dbReference type="ChEBI" id="CHEBI:46951"/>
        <dbReference type="ChEBI" id="CHEBI:66887"/>
        <dbReference type="EC" id="1.13.11.16"/>
    </reaction>
</comment>
<dbReference type="NCBIfam" id="NF004829">
    <property type="entry name" value="PRK06183.1-3"/>
    <property type="match status" value="1"/>
</dbReference>
<dbReference type="GO" id="GO:0047070">
    <property type="term" value="F:3-carboxyethylcatechol 2,3-dioxygenase activity"/>
    <property type="evidence" value="ECO:0007669"/>
    <property type="project" value="UniProtKB-UniRule"/>
</dbReference>